<feature type="transmembrane region" description="Helical" evidence="1">
    <location>
        <begin position="46"/>
        <end position="71"/>
    </location>
</feature>
<keyword evidence="1" id="KW-1133">Transmembrane helix</keyword>
<protein>
    <submittedName>
        <fullName evidence="2">Uncharacterized protein</fullName>
    </submittedName>
</protein>
<dbReference type="EMBL" id="JAUSUB010000079">
    <property type="protein sequence ID" value="MDQ0273999.1"/>
    <property type="molecule type" value="Genomic_DNA"/>
</dbReference>
<reference evidence="2 3" key="1">
    <citation type="submission" date="2023-07" db="EMBL/GenBank/DDBJ databases">
        <title>Genomic Encyclopedia of Type Strains, Phase IV (KMG-IV): sequencing the most valuable type-strain genomes for metagenomic binning, comparative biology and taxonomic classification.</title>
        <authorList>
            <person name="Goeker M."/>
        </authorList>
    </citation>
    <scope>NUCLEOTIDE SEQUENCE [LARGE SCALE GENOMIC DNA]</scope>
    <source>
        <strain evidence="2 3">DSM 23494</strain>
    </source>
</reference>
<keyword evidence="1" id="KW-0812">Transmembrane</keyword>
<feature type="transmembrane region" description="Helical" evidence="1">
    <location>
        <begin position="83"/>
        <end position="104"/>
    </location>
</feature>
<evidence type="ECO:0000256" key="1">
    <source>
        <dbReference type="SAM" id="Phobius"/>
    </source>
</evidence>
<proteinExistence type="predicted"/>
<comment type="caution">
    <text evidence="2">The sequence shown here is derived from an EMBL/GenBank/DDBJ whole genome shotgun (WGS) entry which is preliminary data.</text>
</comment>
<keyword evidence="3" id="KW-1185">Reference proteome</keyword>
<organism evidence="2 3">
    <name type="scientific">Cytobacillus purgationiresistens</name>
    <dbReference type="NCBI Taxonomy" id="863449"/>
    <lineage>
        <taxon>Bacteria</taxon>
        <taxon>Bacillati</taxon>
        <taxon>Bacillota</taxon>
        <taxon>Bacilli</taxon>
        <taxon>Bacillales</taxon>
        <taxon>Bacillaceae</taxon>
        <taxon>Cytobacillus</taxon>
    </lineage>
</organism>
<name>A0ABU0ARV5_9BACI</name>
<accession>A0ABU0ARV5</accession>
<keyword evidence="1" id="KW-0472">Membrane</keyword>
<sequence length="111" mass="12498">MFTYDTFEVSGSFTLMRPVFISCLIISIILLISIMVAHFRQRKMSCLTVIGISVMTMLISSQLIFYQGIIVDEIGSGGDSLSFIIYVATVCLSFANPLIFLYLFKEKQMTN</sequence>
<evidence type="ECO:0000313" key="2">
    <source>
        <dbReference type="EMBL" id="MDQ0273999.1"/>
    </source>
</evidence>
<evidence type="ECO:0000313" key="3">
    <source>
        <dbReference type="Proteomes" id="UP001238088"/>
    </source>
</evidence>
<gene>
    <name evidence="2" type="ORF">J2S17_005962</name>
</gene>
<dbReference type="Proteomes" id="UP001238088">
    <property type="component" value="Unassembled WGS sequence"/>
</dbReference>
<feature type="transmembrane region" description="Helical" evidence="1">
    <location>
        <begin position="19"/>
        <end position="39"/>
    </location>
</feature>